<accession>A0A8J8NE96</accession>
<evidence type="ECO:0000313" key="2">
    <source>
        <dbReference type="Proteomes" id="UP000785679"/>
    </source>
</evidence>
<protein>
    <submittedName>
        <fullName evidence="1">Uncharacterized protein</fullName>
    </submittedName>
</protein>
<comment type="caution">
    <text evidence="1">The sequence shown here is derived from an EMBL/GenBank/DDBJ whole genome shotgun (WGS) entry which is preliminary data.</text>
</comment>
<sequence length="94" mass="10468">MVVRMVPPVQLLIEDARSGKTGAKGFMNCRLGTLGGLVATTYQQSPHNLNYKFQQCLNRQRASFQIILHFCSTQTFSNHSTTPAQYKPTRPPAA</sequence>
<gene>
    <name evidence="1" type="ORF">FGO68_gene12139</name>
</gene>
<dbReference type="EMBL" id="RRYP01019567">
    <property type="protein sequence ID" value="TNV73194.1"/>
    <property type="molecule type" value="Genomic_DNA"/>
</dbReference>
<name>A0A8J8NE96_HALGN</name>
<reference evidence="1" key="1">
    <citation type="submission" date="2019-06" db="EMBL/GenBank/DDBJ databases">
        <authorList>
            <person name="Zheng W."/>
        </authorList>
    </citation>
    <scope>NUCLEOTIDE SEQUENCE</scope>
    <source>
        <strain evidence="1">QDHG01</strain>
    </source>
</reference>
<evidence type="ECO:0000313" key="1">
    <source>
        <dbReference type="EMBL" id="TNV73194.1"/>
    </source>
</evidence>
<organism evidence="1 2">
    <name type="scientific">Halteria grandinella</name>
    <dbReference type="NCBI Taxonomy" id="5974"/>
    <lineage>
        <taxon>Eukaryota</taxon>
        <taxon>Sar</taxon>
        <taxon>Alveolata</taxon>
        <taxon>Ciliophora</taxon>
        <taxon>Intramacronucleata</taxon>
        <taxon>Spirotrichea</taxon>
        <taxon>Stichotrichia</taxon>
        <taxon>Sporadotrichida</taxon>
        <taxon>Halteriidae</taxon>
        <taxon>Halteria</taxon>
    </lineage>
</organism>
<keyword evidence="2" id="KW-1185">Reference proteome</keyword>
<proteinExistence type="predicted"/>
<dbReference type="AlphaFoldDB" id="A0A8J8NE96"/>
<dbReference type="Proteomes" id="UP000785679">
    <property type="component" value="Unassembled WGS sequence"/>
</dbReference>